<protein>
    <submittedName>
        <fullName evidence="2">ROK family protein</fullName>
    </submittedName>
</protein>
<reference evidence="2 3" key="2">
    <citation type="journal article" date="2009" name="Genome Res.">
        <title>Ortho-proteogenomics: multiple proteomes investigation through orthology and a new MS-based protocol.</title>
        <authorList>
            <person name="Gallien S."/>
            <person name="Perrodou E."/>
            <person name="Carapito C."/>
            <person name="Deshayes C."/>
            <person name="Reyrat J.M."/>
            <person name="Van Dorsselaer A."/>
            <person name="Poch O."/>
            <person name="Schaeffer C."/>
            <person name="Lecompte O."/>
        </authorList>
    </citation>
    <scope>NUCLEOTIDE SEQUENCE [LARGE SCALE GENOMIC DNA]</scope>
    <source>
        <strain evidence="3">ATCC 700084 / mc(2)155</strain>
    </source>
</reference>
<name>I7FVW5_MYCS2</name>
<dbReference type="InterPro" id="IPR043129">
    <property type="entry name" value="ATPase_NBD"/>
</dbReference>
<dbReference type="SUPFAM" id="SSF53067">
    <property type="entry name" value="Actin-like ATPase domain"/>
    <property type="match status" value="1"/>
</dbReference>
<dbReference type="EMBL" id="CP001663">
    <property type="protein sequence ID" value="AFP43113.1"/>
    <property type="molecule type" value="Genomic_DNA"/>
</dbReference>
<sequence length="338" mass="34923">MQVAARSFGGPLFRQDEAMTDIVGASAGRHLQAIGPEALIGSVELLARSVRVALVSPAGQIVRRAEKEFPVTGDAAVLRETVQDTVFGCLQGSPLCGVGVASAGLVDHTTGVLRRIDDQPGFSGYPIAASLTRLLGCPVFVDHRARLQVLGDRWFGHGIGRASFASVATGDTLGLGILFEGKVIAPLGGRSGAHITVALGGRRCSCGNLGCWKTIATSTWLRQEAATRGLGPIDGVGDLIAAARGDTGARRLMTDYADNLAVGLSSVQHLLAPGLYIVHGDAAAGGGTFLGRIEERLRAVSEWADFAERPRVVAADTAADDVALLGGAGLVLSRLSGQ</sequence>
<dbReference type="Pfam" id="PF00480">
    <property type="entry name" value="ROK"/>
    <property type="match status" value="1"/>
</dbReference>
<evidence type="ECO:0000256" key="1">
    <source>
        <dbReference type="ARBA" id="ARBA00006479"/>
    </source>
</evidence>
<dbReference type="PANTHER" id="PTHR18964">
    <property type="entry name" value="ROK (REPRESSOR, ORF, KINASE) FAMILY"/>
    <property type="match status" value="1"/>
</dbReference>
<dbReference type="Gene3D" id="3.30.420.40">
    <property type="match status" value="2"/>
</dbReference>
<reference evidence="2 3" key="1">
    <citation type="journal article" date="2007" name="Genome Biol.">
        <title>Interrupted coding sequences in Mycobacterium smegmatis: authentic mutations or sequencing errors?</title>
        <authorList>
            <person name="Deshayes C."/>
            <person name="Perrodou E."/>
            <person name="Gallien S."/>
            <person name="Euphrasie D."/>
            <person name="Schaeffer C."/>
            <person name="Van-Dorsselaer A."/>
            <person name="Poch O."/>
            <person name="Lecompte O."/>
            <person name="Reyrat J.M."/>
        </authorList>
    </citation>
    <scope>NUCLEOTIDE SEQUENCE [LARGE SCALE GENOMIC DNA]</scope>
    <source>
        <strain evidence="3">ATCC 700084 / mc(2)155</strain>
    </source>
</reference>
<evidence type="ECO:0000313" key="2">
    <source>
        <dbReference type="EMBL" id="AFP43113.1"/>
    </source>
</evidence>
<dbReference type="PANTHER" id="PTHR18964:SF169">
    <property type="entry name" value="N-ACETYLMANNOSAMINE KINASE"/>
    <property type="match status" value="1"/>
</dbReference>
<dbReference type="KEGG" id="msg:MSMEI_6687"/>
<gene>
    <name evidence="2" type="ordered locus">MSMEI_6687</name>
</gene>
<accession>I7FVW5</accession>
<dbReference type="InterPro" id="IPR000600">
    <property type="entry name" value="ROK"/>
</dbReference>
<dbReference type="AlphaFoldDB" id="I7FVW5"/>
<proteinExistence type="inferred from homology"/>
<evidence type="ECO:0000313" key="3">
    <source>
        <dbReference type="Proteomes" id="UP000006158"/>
    </source>
</evidence>
<dbReference type="PATRIC" id="fig|246196.56.peg.6821"/>
<dbReference type="Proteomes" id="UP000006158">
    <property type="component" value="Chromosome"/>
</dbReference>
<organism evidence="2 3">
    <name type="scientific">Mycolicibacterium smegmatis (strain ATCC 700084 / mc(2)155)</name>
    <name type="common">Mycobacterium smegmatis</name>
    <dbReference type="NCBI Taxonomy" id="246196"/>
    <lineage>
        <taxon>Bacteria</taxon>
        <taxon>Bacillati</taxon>
        <taxon>Actinomycetota</taxon>
        <taxon>Actinomycetes</taxon>
        <taxon>Mycobacteriales</taxon>
        <taxon>Mycobacteriaceae</taxon>
        <taxon>Mycolicibacterium</taxon>
    </lineage>
</organism>
<comment type="similarity">
    <text evidence="1">Belongs to the ROK (NagC/XylR) family.</text>
</comment>